<proteinExistence type="predicted"/>
<dbReference type="EMBL" id="AWGH01000025">
    <property type="protein sequence ID" value="ODN88457.1"/>
    <property type="molecule type" value="Genomic_DNA"/>
</dbReference>
<dbReference type="Proteomes" id="UP000094819">
    <property type="component" value="Unassembled WGS sequence"/>
</dbReference>
<keyword evidence="2" id="KW-1185">Reference proteome</keyword>
<evidence type="ECO:0000313" key="1">
    <source>
        <dbReference type="EMBL" id="ODN88457.1"/>
    </source>
</evidence>
<comment type="caution">
    <text evidence="1">The sequence shown here is derived from an EMBL/GenBank/DDBJ whole genome shotgun (WGS) entry which is preliminary data.</text>
</comment>
<protein>
    <submittedName>
        <fullName evidence="1">Uncharacterized protein</fullName>
    </submittedName>
</protein>
<dbReference type="AlphaFoldDB" id="A0A1E3IIM1"/>
<dbReference type="GeneID" id="30195941"/>
<reference evidence="1 2" key="1">
    <citation type="submission" date="2016-06" db="EMBL/GenBank/DDBJ databases">
        <title>Evolution of pathogenesis and genome organization in the Tremellales.</title>
        <authorList>
            <person name="Cuomo C."/>
            <person name="Litvintseva A."/>
            <person name="Heitman J."/>
            <person name="Chen Y."/>
            <person name="Sun S."/>
            <person name="Springer D."/>
            <person name="Dromer F."/>
            <person name="Young S."/>
            <person name="Zeng Q."/>
            <person name="Chapman S."/>
            <person name="Gujja S."/>
            <person name="Saif S."/>
            <person name="Birren B."/>
        </authorList>
    </citation>
    <scope>NUCLEOTIDE SEQUENCE [LARGE SCALE GENOMIC DNA]</scope>
    <source>
        <strain evidence="1 2">CBS 7118</strain>
    </source>
</reference>
<organism evidence="1 2">
    <name type="scientific">Cryptococcus wingfieldii CBS 7118</name>
    <dbReference type="NCBI Taxonomy" id="1295528"/>
    <lineage>
        <taxon>Eukaryota</taxon>
        <taxon>Fungi</taxon>
        <taxon>Dikarya</taxon>
        <taxon>Basidiomycota</taxon>
        <taxon>Agaricomycotina</taxon>
        <taxon>Tremellomycetes</taxon>
        <taxon>Tremellales</taxon>
        <taxon>Cryptococcaceae</taxon>
        <taxon>Cryptococcus</taxon>
    </lineage>
</organism>
<accession>A0A1E3IIM1</accession>
<name>A0A1E3IIM1_9TREE</name>
<dbReference type="RefSeq" id="XP_019029266.1">
    <property type="nucleotide sequence ID" value="XM_019178783.1"/>
</dbReference>
<sequence>MADQQEDGRTITKEGNKATLPTSSNISHLPFPSEIISLIYDFYVDSPLLGTRDFTTPPRKNAGSFFLPWIEWYDDVFQAYEDDEDEPPSSDADVVLSPIQHYLPSSLGVVWSLMFVDATALLVSLDFYKHIRLSRGRIEGPGTPYGSFIGPNSLTFGKSALRFKPGDREVWSLFRRSNSHLLFHTYMVCLHLPAEGVHSVVAQSLKRFLDICGDQFEFRLNVHNCTSPTDILWHPRGGHNSSVTTFYMRKWVAPGEGQCDEDERGKRFETFRACQHDDFIDYCSGEFGRIDDEGEEEEWPQIVVWNSILDKFTLTFDIAARNDWDFECLGEIAEHLRTRGKGKGKGKGKENIAEGACACGAIVSLIVDDSGDNES</sequence>
<evidence type="ECO:0000313" key="2">
    <source>
        <dbReference type="Proteomes" id="UP000094819"/>
    </source>
</evidence>
<gene>
    <name evidence="1" type="ORF">L198_06729</name>
</gene>